<comment type="function">
    <text evidence="10">Necessary for normal cell division and for the maintenance of normal septation.</text>
</comment>
<dbReference type="InterPro" id="IPR006073">
    <property type="entry name" value="GTP-bd"/>
</dbReference>
<dbReference type="PANTHER" id="PTHR11649:SF13">
    <property type="entry name" value="ENGB-TYPE G DOMAIN-CONTAINING PROTEIN"/>
    <property type="match status" value="1"/>
</dbReference>
<protein>
    <recommendedName>
        <fullName evidence="10">Probable GTP-binding protein EngB</fullName>
    </recommendedName>
</protein>
<evidence type="ECO:0000256" key="8">
    <source>
        <dbReference type="ARBA" id="ARBA00023210"/>
    </source>
</evidence>
<dbReference type="CDD" id="cd01876">
    <property type="entry name" value="YihA_EngB"/>
    <property type="match status" value="1"/>
</dbReference>
<dbReference type="NCBIfam" id="TIGR03598">
    <property type="entry name" value="GTPase_YsxC"/>
    <property type="match status" value="1"/>
</dbReference>
<dbReference type="EMBL" id="CP048620">
    <property type="protein sequence ID" value="QPJ64121.1"/>
    <property type="molecule type" value="Genomic_DNA"/>
</dbReference>
<dbReference type="InterPro" id="IPR019987">
    <property type="entry name" value="GTP-bd_ribosome_bio_YsxC"/>
</dbReference>
<evidence type="ECO:0000256" key="9">
    <source>
        <dbReference type="ARBA" id="ARBA00023306"/>
    </source>
</evidence>
<sequence>MKILSAEFETTAVKPNQYPKEYFPEIAFVGRSNVGKSSLINSLLNRKKLVKTSATPGKTQTINFFRINDSLFFADLPGYGFAKVPEAVKKTWGKMIEEYLLKRETLRAIVFIVDIRRKPGELDFNLKHWLDANGIDYILAITKADKISQTKRTKLIRPIEQQLGNEERAIPYSSKTSLGRKELWARIIEKTEGKKEIPQPPEEAIEGLS</sequence>
<reference evidence="13" key="1">
    <citation type="submission" date="2020-02" db="EMBL/GenBank/DDBJ databases">
        <title>Genomic and physiological characterization of two novel Nitrospinaceae genera.</title>
        <authorList>
            <person name="Mueller A.J."/>
            <person name="Jung M.-Y."/>
            <person name="Strachan C.R."/>
            <person name="Herbold C.W."/>
            <person name="Kirkegaard R.H."/>
            <person name="Daims H."/>
        </authorList>
    </citation>
    <scope>NUCLEOTIDE SEQUENCE [LARGE SCALE GENOMIC DNA]</scope>
</reference>
<evidence type="ECO:0000313" key="12">
    <source>
        <dbReference type="EMBL" id="QPJ64121.1"/>
    </source>
</evidence>
<dbReference type="PROSITE" id="PS51706">
    <property type="entry name" value="G_ENGB"/>
    <property type="match status" value="1"/>
</dbReference>
<dbReference type="NCBIfam" id="TIGR00231">
    <property type="entry name" value="small_GTP"/>
    <property type="match status" value="1"/>
</dbReference>
<dbReference type="InterPro" id="IPR027417">
    <property type="entry name" value="P-loop_NTPase"/>
</dbReference>
<dbReference type="SUPFAM" id="SSF52540">
    <property type="entry name" value="P-loop containing nucleoside triphosphate hydrolases"/>
    <property type="match status" value="1"/>
</dbReference>
<dbReference type="GO" id="GO:0005829">
    <property type="term" value="C:cytosol"/>
    <property type="evidence" value="ECO:0007669"/>
    <property type="project" value="TreeGrafter"/>
</dbReference>
<feature type="domain" description="EngB-type G" evidence="11">
    <location>
        <begin position="22"/>
        <end position="193"/>
    </location>
</feature>
<keyword evidence="8 10" id="KW-0717">Septation</keyword>
<proteinExistence type="inferred from homology"/>
<comment type="similarity">
    <text evidence="2 10">Belongs to the TRAFAC class TrmE-Era-EngA-EngB-Septin-like GTPase superfamily. EngB GTPase family.</text>
</comment>
<keyword evidence="3 10" id="KW-0132">Cell division</keyword>
<dbReference type="InterPro" id="IPR005225">
    <property type="entry name" value="Small_GTP-bd"/>
</dbReference>
<comment type="cofactor">
    <cofactor evidence="1">
        <name>Mg(2+)</name>
        <dbReference type="ChEBI" id="CHEBI:18420"/>
    </cofactor>
</comment>
<dbReference type="Gene3D" id="3.40.50.300">
    <property type="entry name" value="P-loop containing nucleotide triphosphate hydrolases"/>
    <property type="match status" value="1"/>
</dbReference>
<dbReference type="PANTHER" id="PTHR11649">
    <property type="entry name" value="MSS1/TRME-RELATED GTP-BINDING PROTEIN"/>
    <property type="match status" value="1"/>
</dbReference>
<keyword evidence="9 10" id="KW-0131">Cell cycle</keyword>
<evidence type="ECO:0000259" key="11">
    <source>
        <dbReference type="PROSITE" id="PS51706"/>
    </source>
</evidence>
<evidence type="ECO:0000256" key="6">
    <source>
        <dbReference type="ARBA" id="ARBA00022842"/>
    </source>
</evidence>
<dbReference type="KEGG" id="nva:G3M78_01350"/>
<evidence type="ECO:0000256" key="3">
    <source>
        <dbReference type="ARBA" id="ARBA00022618"/>
    </source>
</evidence>
<dbReference type="GO" id="GO:0005525">
    <property type="term" value="F:GTP binding"/>
    <property type="evidence" value="ECO:0007669"/>
    <property type="project" value="UniProtKB-UniRule"/>
</dbReference>
<keyword evidence="7 10" id="KW-0342">GTP-binding</keyword>
<keyword evidence="5 10" id="KW-0547">Nucleotide-binding</keyword>
<evidence type="ECO:0000313" key="13">
    <source>
        <dbReference type="Proteomes" id="UP000594464"/>
    </source>
</evidence>
<evidence type="ECO:0000256" key="7">
    <source>
        <dbReference type="ARBA" id="ARBA00023134"/>
    </source>
</evidence>
<evidence type="ECO:0000256" key="4">
    <source>
        <dbReference type="ARBA" id="ARBA00022723"/>
    </source>
</evidence>
<dbReference type="Pfam" id="PF01926">
    <property type="entry name" value="MMR_HSR1"/>
    <property type="match status" value="1"/>
</dbReference>
<keyword evidence="4" id="KW-0479">Metal-binding</keyword>
<evidence type="ECO:0000256" key="2">
    <source>
        <dbReference type="ARBA" id="ARBA00009638"/>
    </source>
</evidence>
<gene>
    <name evidence="10" type="primary">engB</name>
    <name evidence="12" type="ORF">G3M78_01350</name>
</gene>
<accession>A0A7T0C062</accession>
<dbReference type="GO" id="GO:0000917">
    <property type="term" value="P:division septum assembly"/>
    <property type="evidence" value="ECO:0007669"/>
    <property type="project" value="UniProtKB-KW"/>
</dbReference>
<name>A0A7T0C062_9BACT</name>
<evidence type="ECO:0000256" key="5">
    <source>
        <dbReference type="ARBA" id="ARBA00022741"/>
    </source>
</evidence>
<dbReference type="HAMAP" id="MF_00321">
    <property type="entry name" value="GTPase_EngB"/>
    <property type="match status" value="1"/>
</dbReference>
<dbReference type="GO" id="GO:0046872">
    <property type="term" value="F:metal ion binding"/>
    <property type="evidence" value="ECO:0007669"/>
    <property type="project" value="UniProtKB-KW"/>
</dbReference>
<dbReference type="InterPro" id="IPR030393">
    <property type="entry name" value="G_ENGB_dom"/>
</dbReference>
<evidence type="ECO:0000256" key="10">
    <source>
        <dbReference type="HAMAP-Rule" id="MF_00321"/>
    </source>
</evidence>
<evidence type="ECO:0000256" key="1">
    <source>
        <dbReference type="ARBA" id="ARBA00001946"/>
    </source>
</evidence>
<dbReference type="FunFam" id="3.40.50.300:FF:000098">
    <property type="entry name" value="Probable GTP-binding protein EngB"/>
    <property type="match status" value="1"/>
</dbReference>
<keyword evidence="6" id="KW-0460">Magnesium</keyword>
<dbReference type="Proteomes" id="UP000594464">
    <property type="component" value="Chromosome"/>
</dbReference>
<organism evidence="12 13">
    <name type="scientific">Candidatus Nitrohelix vancouverensis</name>
    <dbReference type="NCBI Taxonomy" id="2705534"/>
    <lineage>
        <taxon>Bacteria</taxon>
        <taxon>Pseudomonadati</taxon>
        <taxon>Nitrospinota/Tectimicrobiota group</taxon>
        <taxon>Nitrospinota</taxon>
        <taxon>Nitrospinia</taxon>
        <taxon>Nitrospinales</taxon>
        <taxon>Nitrospinaceae</taxon>
        <taxon>Candidatus Nitrohelix</taxon>
    </lineage>
</organism>
<dbReference type="AlphaFoldDB" id="A0A7T0C062"/>